<reference evidence="2" key="1">
    <citation type="submission" date="2021-12" db="EMBL/GenBank/DDBJ databases">
        <title>Enterovibrio ZSDZ35 sp. nov. and Enterovibrio ZSDZ42 sp. nov., isolated from coastal seawater in Qingdao.</title>
        <authorList>
            <person name="Zhang P."/>
        </authorList>
    </citation>
    <scope>NUCLEOTIDE SEQUENCE</scope>
    <source>
        <strain evidence="2">ZSDZ42</strain>
    </source>
</reference>
<evidence type="ECO:0000313" key="2">
    <source>
        <dbReference type="EMBL" id="MDD1795887.1"/>
    </source>
</evidence>
<feature type="chain" id="PRO_5046508110" evidence="1">
    <location>
        <begin position="20"/>
        <end position="164"/>
    </location>
</feature>
<organism evidence="2 3">
    <name type="scientific">Enterovibrio gelatinilyticus</name>
    <dbReference type="NCBI Taxonomy" id="2899819"/>
    <lineage>
        <taxon>Bacteria</taxon>
        <taxon>Pseudomonadati</taxon>
        <taxon>Pseudomonadota</taxon>
        <taxon>Gammaproteobacteria</taxon>
        <taxon>Vibrionales</taxon>
        <taxon>Vibrionaceae</taxon>
        <taxon>Enterovibrio</taxon>
    </lineage>
</organism>
<dbReference type="RefSeq" id="WP_274166652.1">
    <property type="nucleotide sequence ID" value="NZ_JAJUBC010000036.1"/>
</dbReference>
<protein>
    <submittedName>
        <fullName evidence="2">Uncharacterized protein</fullName>
    </submittedName>
</protein>
<name>A0ABT5R6I2_9GAMM</name>
<dbReference type="Proteomes" id="UP001149400">
    <property type="component" value="Unassembled WGS sequence"/>
</dbReference>
<gene>
    <name evidence="2" type="ORF">LRP50_22470</name>
</gene>
<sequence>MKHTVIALSVLATSFNVLAASSTQLEFAETIPLTCGFVMENADLEGSIRFSDERISNVNAETPATFRVINNGNNGFATITMRDFSVWDESNNFGANGEKTDVEAYSTFAVDNGLAGISEVKPEGSFQVASSVETEVRLKVDMPSYRFDADSELRITTVMDIDCL</sequence>
<keyword evidence="3" id="KW-1185">Reference proteome</keyword>
<evidence type="ECO:0000256" key="1">
    <source>
        <dbReference type="SAM" id="SignalP"/>
    </source>
</evidence>
<proteinExistence type="predicted"/>
<comment type="caution">
    <text evidence="2">The sequence shown here is derived from an EMBL/GenBank/DDBJ whole genome shotgun (WGS) entry which is preliminary data.</text>
</comment>
<evidence type="ECO:0000313" key="3">
    <source>
        <dbReference type="Proteomes" id="UP001149400"/>
    </source>
</evidence>
<feature type="signal peptide" evidence="1">
    <location>
        <begin position="1"/>
        <end position="19"/>
    </location>
</feature>
<keyword evidence="1" id="KW-0732">Signal</keyword>
<accession>A0ABT5R6I2</accession>
<dbReference type="EMBL" id="JAJUBC010000036">
    <property type="protein sequence ID" value="MDD1795887.1"/>
    <property type="molecule type" value="Genomic_DNA"/>
</dbReference>